<sequence length="912" mass="103539">MRISRLCSSANHCARISTRKTIFGDVRESRIVFCIDTSGSIYKVWDQICTHIVEHLCKMAVNNKALYFNVITFDDYVKRFRMKLVIASYINIQELNKWLRSVCFGTSSYVFPALLASYSHVDAECVLLVTDGLLTKELYEVQQLSTVCNSRPLYLTLLINNVKPNNRVIELASKLLMMTCCSKSRLNVITIAVSGCFVQLSPIEWSIRVPSKLYGCPNSCFKFVVDSLHKFPNDITGGICSAENSQIHNLTSQEVMKDSACQVSNPSSETLLTDSSIHLPKINEQQVQRSKLLEMNDCQTQTISGTSEEVTTTDSNQFITSPSHTMYGEGHNHNCMRNSCLACECSEEHAGNKFKRSRYRVARSFINGRSQLDWWADDIRIAPSAGALLLGHTVLAPKYNEGSRLFMGTVLSQVDYCTFIICFEDPNSNIKHRENIQETHVHELLSYLDFHRHPVDAGDFVLVPQCISDCEELNHSQKHYLVPYYVAKVLSGYESRSSIRNGFTVSDKPLVVEFVKQENSETIPSTNFKIPFNTAIWIPNDLFQRNLLSNKIQWKFTPTEESHISDAQISCTFPSGTKTTTLTNNVEVPNTGTARSNENILRPFNQLAPFSVGGVINKNNSTNNNNDNRKTKMNYAYTKDQLDQMKSEFIDSDYASSMEEGGSSSNHQRKKTSKSESNILSEAFHDFHSDIASRFVERKSCEGEQIRRPINAEACRIYNQMKDVATYVDPELQYGKMYIKWVKDKVKHMNRPEWRYWGAKPIPQLTAPPTFEPFKDTTAWSRSGRLKTTGNILRPEIHFSKVSPNPKSTDHYNSRNVGLWLMDSSLSNKGILKKQYSSCSSLPRLNNNTNVGGASSSKDINRNTMDSIRNSMDYDSVCHSLYDNHQLHTLGCENQTKRTDFPARIRPTLNLH</sequence>
<protein>
    <submittedName>
        <fullName evidence="3">VWFA domain-containing protein</fullName>
    </submittedName>
</protein>
<evidence type="ECO:0000256" key="1">
    <source>
        <dbReference type="SAM" id="MobiDB-lite"/>
    </source>
</evidence>
<dbReference type="InterPro" id="IPR036465">
    <property type="entry name" value="vWFA_dom_sf"/>
</dbReference>
<dbReference type="Proteomes" id="UP000008854">
    <property type="component" value="Unassembled WGS sequence"/>
</dbReference>
<feature type="region of interest" description="Disordered" evidence="1">
    <location>
        <begin position="655"/>
        <end position="676"/>
    </location>
</feature>
<name>A0A3Q0KMC2_SCHMA</name>
<reference evidence="2" key="1">
    <citation type="journal article" date="2012" name="PLoS Negl. Trop. Dis.">
        <title>A systematically improved high quality genome and transcriptome of the human blood fluke Schistosoma mansoni.</title>
        <authorList>
            <person name="Protasio A.V."/>
            <person name="Tsai I.J."/>
            <person name="Babbage A."/>
            <person name="Nichol S."/>
            <person name="Hunt M."/>
            <person name="Aslett M.A."/>
            <person name="De Silva N."/>
            <person name="Velarde G.S."/>
            <person name="Anderson T.J."/>
            <person name="Clark R.C."/>
            <person name="Davidson C."/>
            <person name="Dillon G.P."/>
            <person name="Holroyd N.E."/>
            <person name="LoVerde P.T."/>
            <person name="Lloyd C."/>
            <person name="McQuillan J."/>
            <person name="Oliveira G."/>
            <person name="Otto T.D."/>
            <person name="Parker-Manuel S.J."/>
            <person name="Quail M.A."/>
            <person name="Wilson R.A."/>
            <person name="Zerlotini A."/>
            <person name="Dunne D.W."/>
            <person name="Berriman M."/>
        </authorList>
    </citation>
    <scope>NUCLEOTIDE SEQUENCE [LARGE SCALE GENOMIC DNA]</scope>
    <source>
        <strain evidence="2">Puerto Rican</strain>
    </source>
</reference>
<dbReference type="AlphaFoldDB" id="A0A3Q0KMC2"/>
<proteinExistence type="predicted"/>
<reference evidence="3" key="2">
    <citation type="submission" date="2018-12" db="UniProtKB">
        <authorList>
            <consortium name="WormBaseParasite"/>
        </authorList>
    </citation>
    <scope>IDENTIFICATION</scope>
    <source>
        <strain evidence="3">Puerto Rican</strain>
    </source>
</reference>
<dbReference type="WBParaSite" id="Smp_134450.1">
    <property type="protein sequence ID" value="Smp_134450.1"/>
    <property type="gene ID" value="Smp_134450"/>
</dbReference>
<organism evidence="2 3">
    <name type="scientific">Schistosoma mansoni</name>
    <name type="common">Blood fluke</name>
    <dbReference type="NCBI Taxonomy" id="6183"/>
    <lineage>
        <taxon>Eukaryota</taxon>
        <taxon>Metazoa</taxon>
        <taxon>Spiralia</taxon>
        <taxon>Lophotrochozoa</taxon>
        <taxon>Platyhelminthes</taxon>
        <taxon>Trematoda</taxon>
        <taxon>Digenea</taxon>
        <taxon>Strigeidida</taxon>
        <taxon>Schistosomatoidea</taxon>
        <taxon>Schistosomatidae</taxon>
        <taxon>Schistosoma</taxon>
    </lineage>
</organism>
<dbReference type="PANTHER" id="PTHR14343:SF5">
    <property type="entry name" value="DUF4537 DOMAIN-CONTAINING PROTEIN"/>
    <property type="match status" value="1"/>
</dbReference>
<evidence type="ECO:0000313" key="2">
    <source>
        <dbReference type="Proteomes" id="UP000008854"/>
    </source>
</evidence>
<dbReference type="InParanoid" id="A0A3Q0KMC2"/>
<accession>A0A3Q0KMC2</accession>
<dbReference type="SUPFAM" id="SSF53300">
    <property type="entry name" value="vWA-like"/>
    <property type="match status" value="1"/>
</dbReference>
<evidence type="ECO:0000313" key="3">
    <source>
        <dbReference type="WBParaSite" id="Smp_134450.1"/>
    </source>
</evidence>
<dbReference type="PANTHER" id="PTHR14343">
    <property type="entry name" value="VWFA DOMAIN-CONTAINING PROTEIN"/>
    <property type="match status" value="1"/>
</dbReference>
<keyword evidence="2" id="KW-1185">Reference proteome</keyword>